<evidence type="ECO:0000313" key="3">
    <source>
        <dbReference type="Proteomes" id="UP001280121"/>
    </source>
</evidence>
<comment type="caution">
    <text evidence="2">The sequence shown here is derived from an EMBL/GenBank/DDBJ whole genome shotgun (WGS) entry which is preliminary data.</text>
</comment>
<keyword evidence="3" id="KW-1185">Reference proteome</keyword>
<accession>A0AAD9TKK8</accession>
<dbReference type="InterPro" id="IPR039699">
    <property type="entry name" value="Ribosomal_uL30"/>
</dbReference>
<evidence type="ECO:0000259" key="1">
    <source>
        <dbReference type="Pfam" id="PF08079"/>
    </source>
</evidence>
<reference evidence="2" key="1">
    <citation type="journal article" date="2023" name="Plant J.">
        <title>Genome sequences and population genomics provide insights into the demographic history, inbreeding, and mutation load of two 'living fossil' tree species of Dipteronia.</title>
        <authorList>
            <person name="Feng Y."/>
            <person name="Comes H.P."/>
            <person name="Chen J."/>
            <person name="Zhu S."/>
            <person name="Lu R."/>
            <person name="Zhang X."/>
            <person name="Li P."/>
            <person name="Qiu J."/>
            <person name="Olsen K.M."/>
            <person name="Qiu Y."/>
        </authorList>
    </citation>
    <scope>NUCLEOTIDE SEQUENCE</scope>
    <source>
        <strain evidence="2">KIB01</strain>
    </source>
</reference>
<sequence length="77" mass="9094">MGEVVAVLESLLKKYKKEVEWATSKKQEPETAKKKIAETRKLTFNRAKQYTKEYDEEQKELIHLKRDSKLKGGFYVT</sequence>
<dbReference type="AlphaFoldDB" id="A0AAD9TKK8"/>
<organism evidence="2 3">
    <name type="scientific">Dipteronia dyeriana</name>
    <dbReference type="NCBI Taxonomy" id="168575"/>
    <lineage>
        <taxon>Eukaryota</taxon>
        <taxon>Viridiplantae</taxon>
        <taxon>Streptophyta</taxon>
        <taxon>Embryophyta</taxon>
        <taxon>Tracheophyta</taxon>
        <taxon>Spermatophyta</taxon>
        <taxon>Magnoliopsida</taxon>
        <taxon>eudicotyledons</taxon>
        <taxon>Gunneridae</taxon>
        <taxon>Pentapetalae</taxon>
        <taxon>rosids</taxon>
        <taxon>malvids</taxon>
        <taxon>Sapindales</taxon>
        <taxon>Sapindaceae</taxon>
        <taxon>Hippocastanoideae</taxon>
        <taxon>Acereae</taxon>
        <taxon>Dipteronia</taxon>
    </lineage>
</organism>
<dbReference type="PANTHER" id="PTHR11524">
    <property type="entry name" value="60S RIBOSOMAL PROTEIN L7"/>
    <property type="match status" value="1"/>
</dbReference>
<dbReference type="InterPro" id="IPR012988">
    <property type="entry name" value="Ribosomal_uL30_N_euk"/>
</dbReference>
<dbReference type="GO" id="GO:0000463">
    <property type="term" value="P:maturation of LSU-rRNA from tricistronic rRNA transcript (SSU-rRNA, 5.8S rRNA, LSU-rRNA)"/>
    <property type="evidence" value="ECO:0007669"/>
    <property type="project" value="TreeGrafter"/>
</dbReference>
<dbReference type="GO" id="GO:0003735">
    <property type="term" value="F:structural constituent of ribosome"/>
    <property type="evidence" value="ECO:0007669"/>
    <property type="project" value="TreeGrafter"/>
</dbReference>
<feature type="domain" description="Large ribosomal subunit protein uL30 N-terminal eukaryotes" evidence="1">
    <location>
        <begin position="8"/>
        <end position="76"/>
    </location>
</feature>
<dbReference type="GO" id="GO:0022625">
    <property type="term" value="C:cytosolic large ribosomal subunit"/>
    <property type="evidence" value="ECO:0007669"/>
    <property type="project" value="TreeGrafter"/>
</dbReference>
<dbReference type="PANTHER" id="PTHR11524:SF55">
    <property type="entry name" value="LARGE RIBOSOMAL SUBUNIT PROTEIN UL30Y"/>
    <property type="match status" value="1"/>
</dbReference>
<dbReference type="EMBL" id="JANJYI010000008">
    <property type="protein sequence ID" value="KAK2637751.1"/>
    <property type="molecule type" value="Genomic_DNA"/>
</dbReference>
<protein>
    <recommendedName>
        <fullName evidence="1">Large ribosomal subunit protein uL30 N-terminal eukaryotes domain-containing protein</fullName>
    </recommendedName>
</protein>
<evidence type="ECO:0000313" key="2">
    <source>
        <dbReference type="EMBL" id="KAK2637751.1"/>
    </source>
</evidence>
<gene>
    <name evidence="2" type="ORF">Ddye_025546</name>
</gene>
<dbReference type="Proteomes" id="UP001280121">
    <property type="component" value="Unassembled WGS sequence"/>
</dbReference>
<dbReference type="Pfam" id="PF08079">
    <property type="entry name" value="Ribosomal_L30_N"/>
    <property type="match status" value="1"/>
</dbReference>
<proteinExistence type="predicted"/>
<dbReference type="GO" id="GO:0003723">
    <property type="term" value="F:RNA binding"/>
    <property type="evidence" value="ECO:0007669"/>
    <property type="project" value="TreeGrafter"/>
</dbReference>
<name>A0AAD9TKK8_9ROSI</name>